<dbReference type="GO" id="GO:0016192">
    <property type="term" value="P:vesicle-mediated transport"/>
    <property type="evidence" value="ECO:0007669"/>
    <property type="project" value="InterPro"/>
</dbReference>
<comment type="subcellular location">
    <subcellularLocation>
        <location evidence="1">Endomembrane system</location>
    </subcellularLocation>
</comment>
<dbReference type="Gene3D" id="4.10.260.10">
    <property type="entry name" value="Transducin (heterotrimeric G protein), gamma chain"/>
    <property type="match status" value="1"/>
</dbReference>
<dbReference type="Gene3D" id="2.60.40.1170">
    <property type="entry name" value="Mu homology domain, subdomain B"/>
    <property type="match status" value="3"/>
</dbReference>
<dbReference type="SUPFAM" id="SSF49447">
    <property type="entry name" value="Second domain of Mu2 adaptin subunit (ap50) of ap2 adaptor"/>
    <property type="match status" value="1"/>
</dbReference>
<evidence type="ECO:0000256" key="2">
    <source>
        <dbReference type="ARBA" id="ARBA00022448"/>
    </source>
</evidence>
<dbReference type="PROSITE" id="PS00990">
    <property type="entry name" value="CLAT_ADAPTOR_M_1"/>
    <property type="match status" value="1"/>
</dbReference>
<dbReference type="PROSITE" id="PS00991">
    <property type="entry name" value="CLAT_ADAPTOR_M_2"/>
    <property type="match status" value="1"/>
</dbReference>
<feature type="transmembrane region" description="Helical" evidence="5">
    <location>
        <begin position="144"/>
        <end position="161"/>
    </location>
</feature>
<feature type="domain" description="MHD" evidence="7">
    <location>
        <begin position="1"/>
        <end position="250"/>
    </location>
</feature>
<dbReference type="CDD" id="cd00068">
    <property type="entry name" value="GGL"/>
    <property type="match status" value="1"/>
</dbReference>
<feature type="transmembrane region" description="Helical" evidence="5">
    <location>
        <begin position="118"/>
        <end position="138"/>
    </location>
</feature>
<dbReference type="GO" id="GO:0006886">
    <property type="term" value="P:intracellular protein transport"/>
    <property type="evidence" value="ECO:0007669"/>
    <property type="project" value="InterPro"/>
</dbReference>
<evidence type="ECO:0000313" key="8">
    <source>
        <dbReference type="Proteomes" id="UP000095283"/>
    </source>
</evidence>
<keyword evidence="5" id="KW-0812">Transmembrane</keyword>
<dbReference type="Proteomes" id="UP000095283">
    <property type="component" value="Unplaced"/>
</dbReference>
<evidence type="ECO:0000256" key="5">
    <source>
        <dbReference type="SAM" id="Phobius"/>
    </source>
</evidence>
<dbReference type="InterPro" id="IPR036284">
    <property type="entry name" value="GGL_sf"/>
</dbReference>
<keyword evidence="5" id="KW-1133">Transmembrane helix</keyword>
<dbReference type="PROSITE" id="PS50058">
    <property type="entry name" value="G_PROTEIN_GAMMA"/>
    <property type="match status" value="1"/>
</dbReference>
<organism evidence="8 9">
    <name type="scientific">Heterorhabditis bacteriophora</name>
    <name type="common">Entomopathogenic nematode worm</name>
    <dbReference type="NCBI Taxonomy" id="37862"/>
    <lineage>
        <taxon>Eukaryota</taxon>
        <taxon>Metazoa</taxon>
        <taxon>Ecdysozoa</taxon>
        <taxon>Nematoda</taxon>
        <taxon>Chromadorea</taxon>
        <taxon>Rhabditida</taxon>
        <taxon>Rhabditina</taxon>
        <taxon>Rhabditomorpha</taxon>
        <taxon>Strongyloidea</taxon>
        <taxon>Heterorhabditidae</taxon>
        <taxon>Heterorhabditis</taxon>
    </lineage>
</organism>
<evidence type="ECO:0000313" key="9">
    <source>
        <dbReference type="WBParaSite" id="Hba_08383"/>
    </source>
</evidence>
<evidence type="ECO:0000256" key="1">
    <source>
        <dbReference type="ARBA" id="ARBA00004308"/>
    </source>
</evidence>
<dbReference type="GO" id="GO:0030131">
    <property type="term" value="C:clathrin adaptor complex"/>
    <property type="evidence" value="ECO:0007669"/>
    <property type="project" value="InterPro"/>
</dbReference>
<dbReference type="SMART" id="SM00224">
    <property type="entry name" value="GGL"/>
    <property type="match status" value="1"/>
</dbReference>
<keyword evidence="3" id="KW-0653">Protein transport</keyword>
<dbReference type="PANTHER" id="PTHR10529">
    <property type="entry name" value="AP COMPLEX SUBUNIT MU"/>
    <property type="match status" value="1"/>
</dbReference>
<dbReference type="WBParaSite" id="Hba_08383">
    <property type="protein sequence ID" value="Hba_08383"/>
    <property type="gene ID" value="Hba_08383"/>
</dbReference>
<protein>
    <submittedName>
        <fullName evidence="9">Guanine nucleotide-binding protein subunit gamma</fullName>
    </submittedName>
</protein>
<evidence type="ECO:0000259" key="6">
    <source>
        <dbReference type="PROSITE" id="PS50058"/>
    </source>
</evidence>
<name>A0A1I7WT90_HETBA</name>
<dbReference type="InterPro" id="IPR028565">
    <property type="entry name" value="MHD"/>
</dbReference>
<keyword evidence="8" id="KW-1185">Reference proteome</keyword>
<dbReference type="Pfam" id="PF00928">
    <property type="entry name" value="Adap_comp_sub"/>
    <property type="match status" value="1"/>
</dbReference>
<keyword evidence="4 5" id="KW-0472">Membrane</keyword>
<dbReference type="AlphaFoldDB" id="A0A1I7WT90"/>
<dbReference type="SMART" id="SM01224">
    <property type="entry name" value="G_gamma"/>
    <property type="match status" value="1"/>
</dbReference>
<evidence type="ECO:0000256" key="4">
    <source>
        <dbReference type="ARBA" id="ARBA00023136"/>
    </source>
</evidence>
<dbReference type="InterPro" id="IPR018240">
    <property type="entry name" value="Clathrin_mu_CS"/>
</dbReference>
<dbReference type="SUPFAM" id="SSF48670">
    <property type="entry name" value="Transducin (heterotrimeric G protein), gamma chain"/>
    <property type="match status" value="1"/>
</dbReference>
<dbReference type="InterPro" id="IPR050431">
    <property type="entry name" value="Adaptor_comp_med_subunit"/>
</dbReference>
<evidence type="ECO:0000259" key="7">
    <source>
        <dbReference type="PROSITE" id="PS51072"/>
    </source>
</evidence>
<accession>A0A1I7WT90</accession>
<dbReference type="GO" id="GO:0012505">
    <property type="term" value="C:endomembrane system"/>
    <property type="evidence" value="ECO:0007669"/>
    <property type="project" value="UniProtKB-SubCell"/>
</dbReference>
<dbReference type="Pfam" id="PF00631">
    <property type="entry name" value="G-gamma"/>
    <property type="match status" value="1"/>
</dbReference>
<feature type="domain" description="G protein gamma" evidence="6">
    <location>
        <begin position="187"/>
        <end position="250"/>
    </location>
</feature>
<dbReference type="InterPro" id="IPR036168">
    <property type="entry name" value="AP2_Mu_C_sf"/>
</dbReference>
<dbReference type="InterPro" id="IPR015898">
    <property type="entry name" value="G-protein_gamma-like_dom"/>
</dbReference>
<dbReference type="GO" id="GO:0007186">
    <property type="term" value="P:G protein-coupled receptor signaling pathway"/>
    <property type="evidence" value="ECO:0007669"/>
    <property type="project" value="InterPro"/>
</dbReference>
<sequence length="250" mass="28723">MAVTNAVSWRSEGIKYRKNEVFLDVIESVNMLVIFQQLVLYLPTCLLTGGRGGKGVELEDVKFHQCVRLSRFEAERAISFIPPDGEFELMSYRLTTQVKPLIWVEAVVEKHTHSRVEYMVKISFYTPLICFILTFNLYMKSMEVHVFIFFIFMGLVTYFNCAEHSSYSFGGLLLLLFRTGGTNTHYGIMDKSDMQRSVDSLRSQLNIERTPISTSATDLRRFTEGQEDPLVNPIDKKVNPWAEKSKCSVL</sequence>
<keyword evidence="2" id="KW-0813">Transport</keyword>
<evidence type="ECO:0000256" key="3">
    <source>
        <dbReference type="ARBA" id="ARBA00022927"/>
    </source>
</evidence>
<proteinExistence type="predicted"/>
<reference evidence="9" key="1">
    <citation type="submission" date="2016-11" db="UniProtKB">
        <authorList>
            <consortium name="WormBaseParasite"/>
        </authorList>
    </citation>
    <scope>IDENTIFICATION</scope>
</reference>
<dbReference type="PROSITE" id="PS51072">
    <property type="entry name" value="MHD"/>
    <property type="match status" value="1"/>
</dbReference>